<evidence type="ECO:0000256" key="9">
    <source>
        <dbReference type="NCBIfam" id="TIGR00422"/>
    </source>
</evidence>
<evidence type="ECO:0000313" key="14">
    <source>
        <dbReference type="EMBL" id="PIV38456.1"/>
    </source>
</evidence>
<evidence type="ECO:0000256" key="3">
    <source>
        <dbReference type="ARBA" id="ARBA00022598"/>
    </source>
</evidence>
<dbReference type="GO" id="GO:0002161">
    <property type="term" value="F:aminoacyl-tRNA deacylase activity"/>
    <property type="evidence" value="ECO:0007669"/>
    <property type="project" value="InterPro"/>
</dbReference>
<dbReference type="GO" id="GO:0004832">
    <property type="term" value="F:valine-tRNA ligase activity"/>
    <property type="evidence" value="ECO:0007669"/>
    <property type="project" value="UniProtKB-UniRule"/>
</dbReference>
<evidence type="ECO:0000313" key="15">
    <source>
        <dbReference type="Proteomes" id="UP000229247"/>
    </source>
</evidence>
<comment type="catalytic activity">
    <reaction evidence="8">
        <text>tRNA(Val) + L-valine + ATP = L-valyl-tRNA(Val) + AMP + diphosphate</text>
        <dbReference type="Rhea" id="RHEA:10704"/>
        <dbReference type="Rhea" id="RHEA-COMP:9672"/>
        <dbReference type="Rhea" id="RHEA-COMP:9708"/>
        <dbReference type="ChEBI" id="CHEBI:30616"/>
        <dbReference type="ChEBI" id="CHEBI:33019"/>
        <dbReference type="ChEBI" id="CHEBI:57762"/>
        <dbReference type="ChEBI" id="CHEBI:78442"/>
        <dbReference type="ChEBI" id="CHEBI:78537"/>
        <dbReference type="ChEBI" id="CHEBI:456215"/>
        <dbReference type="EC" id="6.1.1.9"/>
    </reaction>
</comment>
<dbReference type="Pfam" id="PF00133">
    <property type="entry name" value="tRNA-synt_1"/>
    <property type="match status" value="1"/>
</dbReference>
<evidence type="ECO:0000256" key="2">
    <source>
        <dbReference type="ARBA" id="ARBA00022490"/>
    </source>
</evidence>
<evidence type="ECO:0000256" key="5">
    <source>
        <dbReference type="ARBA" id="ARBA00022840"/>
    </source>
</evidence>
<dbReference type="PRINTS" id="PR00986">
    <property type="entry name" value="TRNASYNTHVAL"/>
</dbReference>
<gene>
    <name evidence="14" type="ORF">COS30_02025</name>
</gene>
<feature type="domain" description="Methionyl/Valyl/Leucyl/Isoleucyl-tRNA synthetase anticodon-binding" evidence="13">
    <location>
        <begin position="654"/>
        <end position="760"/>
    </location>
</feature>
<feature type="region of interest" description="Disordered" evidence="11">
    <location>
        <begin position="220"/>
        <end position="245"/>
    </location>
</feature>
<dbReference type="SUPFAM" id="SSF47323">
    <property type="entry name" value="Anticodon-binding domain of a subclass of class I aminoacyl-tRNA synthetases"/>
    <property type="match status" value="1"/>
</dbReference>
<dbReference type="NCBIfam" id="TIGR00422">
    <property type="entry name" value="valS"/>
    <property type="match status" value="1"/>
</dbReference>
<proteinExistence type="inferred from homology"/>
<name>A0A2M7D609_9BACT</name>
<dbReference type="AlphaFoldDB" id="A0A2M7D609"/>
<dbReference type="CDD" id="cd07962">
    <property type="entry name" value="Anticodon_Ia_Val"/>
    <property type="match status" value="1"/>
</dbReference>
<dbReference type="InterPro" id="IPR009080">
    <property type="entry name" value="tRNAsynth_Ia_anticodon-bd"/>
</dbReference>
<evidence type="ECO:0000256" key="10">
    <source>
        <dbReference type="RuleBase" id="RU363035"/>
    </source>
</evidence>
<dbReference type="GO" id="GO:0005524">
    <property type="term" value="F:ATP binding"/>
    <property type="evidence" value="ECO:0007669"/>
    <property type="project" value="UniProtKB-KW"/>
</dbReference>
<dbReference type="InterPro" id="IPR009008">
    <property type="entry name" value="Val/Leu/Ile-tRNA-synth_edit"/>
</dbReference>
<dbReference type="InterPro" id="IPR002300">
    <property type="entry name" value="aa-tRNA-synth_Ia"/>
</dbReference>
<organism evidence="14 15">
    <name type="scientific">Candidatus Portnoybacteria bacterium CG02_land_8_20_14_3_00_45_8</name>
    <dbReference type="NCBI Taxonomy" id="1974807"/>
    <lineage>
        <taxon>Bacteria</taxon>
        <taxon>Candidatus Portnoyibacteriota</taxon>
    </lineage>
</organism>
<dbReference type="PANTHER" id="PTHR11946">
    <property type="entry name" value="VALYL-TRNA SYNTHETASES"/>
    <property type="match status" value="1"/>
</dbReference>
<comment type="similarity">
    <text evidence="10">Belongs to the class-I aminoacyl-tRNA synthetase family.</text>
</comment>
<keyword evidence="2" id="KW-0963">Cytoplasm</keyword>
<feature type="domain" description="Aminoacyl-tRNA synthetase class Ia" evidence="12">
    <location>
        <begin position="15"/>
        <end position="610"/>
    </location>
</feature>
<evidence type="ECO:0000256" key="7">
    <source>
        <dbReference type="ARBA" id="ARBA00023146"/>
    </source>
</evidence>
<dbReference type="EC" id="6.1.1.9" evidence="1 9"/>
<dbReference type="InterPro" id="IPR014729">
    <property type="entry name" value="Rossmann-like_a/b/a_fold"/>
</dbReference>
<dbReference type="Gene3D" id="1.10.730.10">
    <property type="entry name" value="Isoleucyl-tRNA Synthetase, Domain 1"/>
    <property type="match status" value="1"/>
</dbReference>
<accession>A0A2M7D609</accession>
<keyword evidence="7 10" id="KW-0030">Aminoacyl-tRNA synthetase</keyword>
<dbReference type="NCBIfam" id="NF004349">
    <property type="entry name" value="PRK05729.1"/>
    <property type="match status" value="1"/>
</dbReference>
<dbReference type="Pfam" id="PF08264">
    <property type="entry name" value="Anticodon_1"/>
    <property type="match status" value="1"/>
</dbReference>
<dbReference type="InterPro" id="IPR013155">
    <property type="entry name" value="M/V/L/I-tRNA-synth_anticd-bd"/>
</dbReference>
<dbReference type="SUPFAM" id="SSF50677">
    <property type="entry name" value="ValRS/IleRS/LeuRS editing domain"/>
    <property type="match status" value="1"/>
</dbReference>
<dbReference type="Proteomes" id="UP000229247">
    <property type="component" value="Unassembled WGS sequence"/>
</dbReference>
<evidence type="ECO:0000256" key="11">
    <source>
        <dbReference type="SAM" id="MobiDB-lite"/>
    </source>
</evidence>
<dbReference type="PROSITE" id="PS00178">
    <property type="entry name" value="AA_TRNA_LIGASE_I"/>
    <property type="match status" value="1"/>
</dbReference>
<evidence type="ECO:0000256" key="4">
    <source>
        <dbReference type="ARBA" id="ARBA00022741"/>
    </source>
</evidence>
<dbReference type="GO" id="GO:0005829">
    <property type="term" value="C:cytosol"/>
    <property type="evidence" value="ECO:0007669"/>
    <property type="project" value="TreeGrafter"/>
</dbReference>
<evidence type="ECO:0000256" key="8">
    <source>
        <dbReference type="ARBA" id="ARBA00047552"/>
    </source>
</evidence>
<dbReference type="InterPro" id="IPR001412">
    <property type="entry name" value="aa-tRNA-synth_I_CS"/>
</dbReference>
<dbReference type="GO" id="GO:0006438">
    <property type="term" value="P:valyl-tRNA aminoacylation"/>
    <property type="evidence" value="ECO:0007669"/>
    <property type="project" value="UniProtKB-UniRule"/>
</dbReference>
<keyword evidence="4 10" id="KW-0547">Nucleotide-binding</keyword>
<sequence length="762" mass="87292">MIEPQYDPKKVEDRIYKLWEESGFFNPDNLPKLANGKERTKPYCIIMPPPNANEVLHLGHALMTTLEDILIRYRRLQGDATLWLPGADHAGFETQVVFEKKLEKEGRSRFQFDRETLYQMIWDYVQENKDVARNQLKRLGASCDWSRNKFTLDKDIVRIVYQTFEKLCKDGLIYRGPRIINWCPKHQTGLSDLEVKYEDREDKLWYIKYPIVELKNPPPVSFDASRGGQSSLRGGSKNSSPPLGGVRGDFDYIEVATTRPETMLGDTAVAVSPKDKRYKKLVGQRALLPLMNREISIVADSAVEMEFGTGAVKVTPAHDATDFEIGQRHNLESISVIGRNDKMTAAAGAVYAGLPIAEARKKIVEDLEAQGFLMKEEPYRHSVGVCYKCGRVIEPLVSEQWFVKIKPLAERAVKAVKKGEVKFISAKYEKIFQHWMANIRDWNISRQIVWGIRLPVWYCLASPDSTQQDEKSCYVISDQKPKKCPKCGATEFVQETDTFDTWFSSGQWPFATLQTTNAGDFEKFYPTAVMETGWDILFFWVARMIMMGFYATGQKPFSQVYMHGLIRDKDKKKMSKSKGNVVNPLAVVDENGADALRMALVFNAASDSDLPFNEDKVVAQKRFANKIWNAARFSLSNLAGFNPENIKPKFTAADKQILKDLGEVIKKVTKDLDSFNFHEAAQSAYHFFWHQFCDKCIEDVKKRIKEPRSELDKTTAQYVLWKVLGDSLKLLHPFMPFITEAIYQEMPYKLHQALIVETWPAE</sequence>
<reference evidence="15" key="1">
    <citation type="submission" date="2017-09" db="EMBL/GenBank/DDBJ databases">
        <title>Depth-based differentiation of microbial function through sediment-hosted aquifers and enrichment of novel symbionts in the deep terrestrial subsurface.</title>
        <authorList>
            <person name="Probst A.J."/>
            <person name="Ladd B."/>
            <person name="Jarett J.K."/>
            <person name="Geller-Mcgrath D.E."/>
            <person name="Sieber C.M.K."/>
            <person name="Emerson J.B."/>
            <person name="Anantharaman K."/>
            <person name="Thomas B.C."/>
            <person name="Malmstrom R."/>
            <person name="Stieglmeier M."/>
            <person name="Klingl A."/>
            <person name="Woyke T."/>
            <person name="Ryan C.M."/>
            <person name="Banfield J.F."/>
        </authorList>
    </citation>
    <scope>NUCLEOTIDE SEQUENCE [LARGE SCALE GENOMIC DNA]</scope>
</reference>
<dbReference type="InterPro" id="IPR002303">
    <property type="entry name" value="Valyl-tRNA_ligase"/>
</dbReference>
<evidence type="ECO:0000256" key="1">
    <source>
        <dbReference type="ARBA" id="ARBA00013169"/>
    </source>
</evidence>
<protein>
    <recommendedName>
        <fullName evidence="1 9">Valine--tRNA ligase</fullName>
        <ecNumber evidence="1 9">6.1.1.9</ecNumber>
    </recommendedName>
</protein>
<keyword evidence="5 10" id="KW-0067">ATP-binding</keyword>
<dbReference type="Gene3D" id="3.90.740.10">
    <property type="entry name" value="Valyl/Leucyl/Isoleucyl-tRNA synthetase, editing domain"/>
    <property type="match status" value="1"/>
</dbReference>
<keyword evidence="3 10" id="KW-0436">Ligase</keyword>
<evidence type="ECO:0000256" key="6">
    <source>
        <dbReference type="ARBA" id="ARBA00022917"/>
    </source>
</evidence>
<evidence type="ECO:0000259" key="13">
    <source>
        <dbReference type="Pfam" id="PF08264"/>
    </source>
</evidence>
<dbReference type="EMBL" id="PEUE01000047">
    <property type="protein sequence ID" value="PIV38456.1"/>
    <property type="molecule type" value="Genomic_DNA"/>
</dbReference>
<dbReference type="InterPro" id="IPR033705">
    <property type="entry name" value="Anticodon_Ia_Val"/>
</dbReference>
<evidence type="ECO:0000259" key="12">
    <source>
        <dbReference type="Pfam" id="PF00133"/>
    </source>
</evidence>
<dbReference type="SUPFAM" id="SSF52374">
    <property type="entry name" value="Nucleotidylyl transferase"/>
    <property type="match status" value="1"/>
</dbReference>
<dbReference type="PANTHER" id="PTHR11946:SF93">
    <property type="entry name" value="VALINE--TRNA LIGASE, CHLOROPLASTIC_MITOCHONDRIAL 2"/>
    <property type="match status" value="1"/>
</dbReference>
<keyword evidence="6 10" id="KW-0648">Protein biosynthesis</keyword>
<feature type="compositionally biased region" description="Low complexity" evidence="11">
    <location>
        <begin position="225"/>
        <end position="236"/>
    </location>
</feature>
<comment type="caution">
    <text evidence="14">The sequence shown here is derived from an EMBL/GenBank/DDBJ whole genome shotgun (WGS) entry which is preliminary data.</text>
</comment>
<dbReference type="Gene3D" id="3.40.50.620">
    <property type="entry name" value="HUPs"/>
    <property type="match status" value="2"/>
</dbReference>